<dbReference type="KEGG" id="gtt:GUITHDRAFT_74607"/>
<dbReference type="OrthoDB" id="42613at2759"/>
<dbReference type="Pfam" id="PF13679">
    <property type="entry name" value="Methyltransf_32"/>
    <property type="match status" value="1"/>
</dbReference>
<dbReference type="EMBL" id="JH993022">
    <property type="protein sequence ID" value="EKX41678.1"/>
    <property type="molecule type" value="Genomic_DNA"/>
</dbReference>
<dbReference type="AlphaFoldDB" id="L1IZH6"/>
<dbReference type="Proteomes" id="UP000011087">
    <property type="component" value="Unassembled WGS sequence"/>
</dbReference>
<evidence type="ECO:0000313" key="3">
    <source>
        <dbReference type="EnsemblProtists" id="EKX41678"/>
    </source>
</evidence>
<feature type="domain" description="Methyltransferase" evidence="1">
    <location>
        <begin position="72"/>
        <end position="181"/>
    </location>
</feature>
<accession>L1IZH6</accession>
<dbReference type="InterPro" id="IPR025714">
    <property type="entry name" value="Methyltranfer_dom"/>
</dbReference>
<gene>
    <name evidence="2" type="ORF">GUITHDRAFT_74607</name>
</gene>
<dbReference type="HOGENOM" id="CLU_878382_0_0_1"/>
<keyword evidence="4" id="KW-1185">Reference proteome</keyword>
<dbReference type="RefSeq" id="XP_005828658.1">
    <property type="nucleotide sequence ID" value="XM_005828601.1"/>
</dbReference>
<reference evidence="2 4" key="1">
    <citation type="journal article" date="2012" name="Nature">
        <title>Algal genomes reveal evolutionary mosaicism and the fate of nucleomorphs.</title>
        <authorList>
            <consortium name="DOE Joint Genome Institute"/>
            <person name="Curtis B.A."/>
            <person name="Tanifuji G."/>
            <person name="Burki F."/>
            <person name="Gruber A."/>
            <person name="Irimia M."/>
            <person name="Maruyama S."/>
            <person name="Arias M.C."/>
            <person name="Ball S.G."/>
            <person name="Gile G.H."/>
            <person name="Hirakawa Y."/>
            <person name="Hopkins J.F."/>
            <person name="Kuo A."/>
            <person name="Rensing S.A."/>
            <person name="Schmutz J."/>
            <person name="Symeonidi A."/>
            <person name="Elias M."/>
            <person name="Eveleigh R.J."/>
            <person name="Herman E.K."/>
            <person name="Klute M.J."/>
            <person name="Nakayama T."/>
            <person name="Obornik M."/>
            <person name="Reyes-Prieto A."/>
            <person name="Armbrust E.V."/>
            <person name="Aves S.J."/>
            <person name="Beiko R.G."/>
            <person name="Coutinho P."/>
            <person name="Dacks J.B."/>
            <person name="Durnford D.G."/>
            <person name="Fast N.M."/>
            <person name="Green B.R."/>
            <person name="Grisdale C.J."/>
            <person name="Hempel F."/>
            <person name="Henrissat B."/>
            <person name="Hoppner M.P."/>
            <person name="Ishida K."/>
            <person name="Kim E."/>
            <person name="Koreny L."/>
            <person name="Kroth P.G."/>
            <person name="Liu Y."/>
            <person name="Malik S.B."/>
            <person name="Maier U.G."/>
            <person name="McRose D."/>
            <person name="Mock T."/>
            <person name="Neilson J.A."/>
            <person name="Onodera N.T."/>
            <person name="Poole A.M."/>
            <person name="Pritham E.J."/>
            <person name="Richards T.A."/>
            <person name="Rocap G."/>
            <person name="Roy S.W."/>
            <person name="Sarai C."/>
            <person name="Schaack S."/>
            <person name="Shirato S."/>
            <person name="Slamovits C.H."/>
            <person name="Spencer D.F."/>
            <person name="Suzuki S."/>
            <person name="Worden A.Z."/>
            <person name="Zauner S."/>
            <person name="Barry K."/>
            <person name="Bell C."/>
            <person name="Bharti A.K."/>
            <person name="Crow J.A."/>
            <person name="Grimwood J."/>
            <person name="Kramer R."/>
            <person name="Lindquist E."/>
            <person name="Lucas S."/>
            <person name="Salamov A."/>
            <person name="McFadden G.I."/>
            <person name="Lane C.E."/>
            <person name="Keeling P.J."/>
            <person name="Gray M.W."/>
            <person name="Grigoriev I.V."/>
            <person name="Archibald J.M."/>
        </authorList>
    </citation>
    <scope>NUCLEOTIDE SEQUENCE</scope>
    <source>
        <strain evidence="2 4">CCMP2712</strain>
    </source>
</reference>
<dbReference type="PaxDb" id="55529-EKX41678"/>
<proteinExistence type="predicted"/>
<dbReference type="OMA" id="AVLPCCH"/>
<reference evidence="4" key="2">
    <citation type="submission" date="2012-11" db="EMBL/GenBank/DDBJ databases">
        <authorList>
            <person name="Kuo A."/>
            <person name="Curtis B.A."/>
            <person name="Tanifuji G."/>
            <person name="Burki F."/>
            <person name="Gruber A."/>
            <person name="Irimia M."/>
            <person name="Maruyama S."/>
            <person name="Arias M.C."/>
            <person name="Ball S.G."/>
            <person name="Gile G.H."/>
            <person name="Hirakawa Y."/>
            <person name="Hopkins J.F."/>
            <person name="Rensing S.A."/>
            <person name="Schmutz J."/>
            <person name="Symeonidi A."/>
            <person name="Elias M."/>
            <person name="Eveleigh R.J."/>
            <person name="Herman E.K."/>
            <person name="Klute M.J."/>
            <person name="Nakayama T."/>
            <person name="Obornik M."/>
            <person name="Reyes-Prieto A."/>
            <person name="Armbrust E.V."/>
            <person name="Aves S.J."/>
            <person name="Beiko R.G."/>
            <person name="Coutinho P."/>
            <person name="Dacks J.B."/>
            <person name="Durnford D.G."/>
            <person name="Fast N.M."/>
            <person name="Green B.R."/>
            <person name="Grisdale C."/>
            <person name="Hempe F."/>
            <person name="Henrissat B."/>
            <person name="Hoppner M.P."/>
            <person name="Ishida K.-I."/>
            <person name="Kim E."/>
            <person name="Koreny L."/>
            <person name="Kroth P.G."/>
            <person name="Liu Y."/>
            <person name="Malik S.-B."/>
            <person name="Maier U.G."/>
            <person name="McRose D."/>
            <person name="Mock T."/>
            <person name="Neilson J.A."/>
            <person name="Onodera N.T."/>
            <person name="Poole A.M."/>
            <person name="Pritham E.J."/>
            <person name="Richards T.A."/>
            <person name="Rocap G."/>
            <person name="Roy S.W."/>
            <person name="Sarai C."/>
            <person name="Schaack S."/>
            <person name="Shirato S."/>
            <person name="Slamovits C.H."/>
            <person name="Spencer D.F."/>
            <person name="Suzuki S."/>
            <person name="Worden A.Z."/>
            <person name="Zauner S."/>
            <person name="Barry K."/>
            <person name="Bell C."/>
            <person name="Bharti A.K."/>
            <person name="Crow J.A."/>
            <person name="Grimwood J."/>
            <person name="Kramer R."/>
            <person name="Lindquist E."/>
            <person name="Lucas S."/>
            <person name="Salamov A."/>
            <person name="McFadden G.I."/>
            <person name="Lane C.E."/>
            <person name="Keeling P.J."/>
            <person name="Gray M.W."/>
            <person name="Grigoriev I.V."/>
            <person name="Archibald J.M."/>
        </authorList>
    </citation>
    <scope>NUCLEOTIDE SEQUENCE</scope>
    <source>
        <strain evidence="4">CCMP2712</strain>
    </source>
</reference>
<dbReference type="EnsemblProtists" id="EKX41678">
    <property type="protein sequence ID" value="EKX41678"/>
    <property type="gene ID" value="GUITHDRAFT_74607"/>
</dbReference>
<organism evidence="2">
    <name type="scientific">Guillardia theta (strain CCMP2712)</name>
    <name type="common">Cryptophyte</name>
    <dbReference type="NCBI Taxonomy" id="905079"/>
    <lineage>
        <taxon>Eukaryota</taxon>
        <taxon>Cryptophyceae</taxon>
        <taxon>Pyrenomonadales</taxon>
        <taxon>Geminigeraceae</taxon>
        <taxon>Guillardia</taxon>
    </lineage>
</organism>
<name>L1IZH6_GUITC</name>
<evidence type="ECO:0000313" key="4">
    <source>
        <dbReference type="Proteomes" id="UP000011087"/>
    </source>
</evidence>
<evidence type="ECO:0000313" key="2">
    <source>
        <dbReference type="EMBL" id="EKX41678.1"/>
    </source>
</evidence>
<protein>
    <recommendedName>
        <fullName evidence="1">Methyltransferase domain-containing protein</fullName>
    </recommendedName>
</protein>
<dbReference type="eggNOG" id="ENOG502SA6C">
    <property type="taxonomic scope" value="Eukaryota"/>
</dbReference>
<dbReference type="GeneID" id="17298230"/>
<sequence>MDVLTPTGGGGGKVHTKRISKHKLDVFDLKDYAGSSLFDLFARLVCELDGVVPRKEVHESWESASIIHAAFPHSVQVVDLAGGNTLLSWALLILDDSGRRNVLCVDKFKSSAACRITDKFLQRWPNLGSRFRHVEGDLADLRPRRDSLLVAVHACGALTDTIMELGAAARAQMVLVPCCHSLQDSSSTMTFLQHPRGEEALPFVRRMSKRVGMGAAIDSARVRCLRRMGYIVRCCKISDSITPQNRVILAHMRQEEAEETDASRSTLPPLWPFQKLPRNAWSWYAGDAGSKQVRREEEGEIRSYFLAEAGEKEFGPT</sequence>
<evidence type="ECO:0000259" key="1">
    <source>
        <dbReference type="Pfam" id="PF13679"/>
    </source>
</evidence>
<reference evidence="3" key="3">
    <citation type="submission" date="2015-06" db="UniProtKB">
        <authorList>
            <consortium name="EnsemblProtists"/>
        </authorList>
    </citation>
    <scope>IDENTIFICATION</scope>
</reference>